<dbReference type="Pfam" id="PF00873">
    <property type="entry name" value="ACR_tran"/>
    <property type="match status" value="1"/>
</dbReference>
<dbReference type="PANTHER" id="PTHR32063">
    <property type="match status" value="1"/>
</dbReference>
<dbReference type="EMBL" id="CP022203">
    <property type="protein sequence ID" value="ATB45420.1"/>
    <property type="molecule type" value="Genomic_DNA"/>
</dbReference>
<keyword evidence="3" id="KW-0813">Transport</keyword>
<organism evidence="9 10">
    <name type="scientific">Corallococcus macrosporus DSM 14697</name>
    <dbReference type="NCBI Taxonomy" id="1189310"/>
    <lineage>
        <taxon>Bacteria</taxon>
        <taxon>Pseudomonadati</taxon>
        <taxon>Myxococcota</taxon>
        <taxon>Myxococcia</taxon>
        <taxon>Myxococcales</taxon>
        <taxon>Cystobacterineae</taxon>
        <taxon>Myxococcaceae</taxon>
        <taxon>Corallococcus</taxon>
    </lineage>
</organism>
<dbReference type="SUPFAM" id="SSF82866">
    <property type="entry name" value="Multidrug efflux transporter AcrB transmembrane domain"/>
    <property type="match status" value="2"/>
</dbReference>
<dbReference type="PRINTS" id="PR00702">
    <property type="entry name" value="ACRIFLAVINRP"/>
</dbReference>
<evidence type="ECO:0000256" key="5">
    <source>
        <dbReference type="ARBA" id="ARBA00022692"/>
    </source>
</evidence>
<dbReference type="RefSeq" id="WP_095957262.1">
    <property type="nucleotide sequence ID" value="NZ_CP022203.1"/>
</dbReference>
<feature type="transmembrane region" description="Helical" evidence="8">
    <location>
        <begin position="541"/>
        <end position="560"/>
    </location>
</feature>
<dbReference type="GO" id="GO:0005886">
    <property type="term" value="C:plasma membrane"/>
    <property type="evidence" value="ECO:0007669"/>
    <property type="project" value="UniProtKB-SubCell"/>
</dbReference>
<feature type="transmembrane region" description="Helical" evidence="8">
    <location>
        <begin position="876"/>
        <end position="895"/>
    </location>
</feature>
<keyword evidence="4" id="KW-1003">Cell membrane</keyword>
<dbReference type="Gene3D" id="1.20.1640.10">
    <property type="entry name" value="Multidrug efflux transporter AcrB transmembrane domain"/>
    <property type="match status" value="2"/>
</dbReference>
<sequence length="1066" mass="115979">MQPTEHGGQGVIGRLIAACARNPFLTLLLVGGLAAWAVHAIRGTKLDAIPDLSDTQVIVFTEWMGRGPDLVEDQITYPISSSLLSAPKVKAVRGQSMFGMSFVYVIFEDGTDMYWARSRVLEYMETARGRLPSGVTPTLGPDATGVGWVFEYALVDEGGKHSLADLRGLQDWNVRYALSSVPGVAEVASVGGIVKQYQVQVDPNQLRAYGVTLGDVTRAVRESNEDVGGRVLEIAGHEHVIRGRGYIRSTQDLESIPLKVSEDGTPVLVRNVAQVSLGPDIRRGVAELDGKGEVAGGIVVMRYGENALTVIEAVKARLEEVRAGLPEGVELVVTYDRSGLIEESIGTLSRALVEEMLVVSLIIFLFLMHARSALVTLLTLPVAVLLAFIPMYYQGLTANIMSLGGIIVAIGAMVDASIIIVENIHKKLEAWEAEGRPGERREVIIAAMQEVGPSIFGTLLVLTVAFLPVFTLEATEGRLFKPLAYTKTYSMGFASVLAVTLTPALAVLFIRGRIRREDENPLNRWLVALYMPVVRFVVRHAKAVVALSVVAMALTVPAFLRLGHEFMPPLNEGAILYMPTSPPGMSITEATRILQAMDAQLKRIPEVVSVFGKAGRAETPTDPAPLSMFETTVVLKPKSEWREGLTWEALLAEMDDTLQYPGMPNIFWMPIQTRTEMLATGIRSPLGIQVFGDDLDTLEQTAVAIEQAVAQVPGTRSAFADRSTGGFYVDIEVKREEAARLGLGVKAVNEVVMGAIGGENVSQTVEGRERYPINVRYAREYRDSPELLKEVLVPTPGGAQVPLTQVADVRFVQGPPMIRSEGGKLVTYVFVDTGRPIADYVKDAKAAVAREVKTPPGVRVEWSGQFKYFERATEKLQVVIPVTLLLVCLLLYFSTKSVVETGIVLLAVPFSLIGAVWLLYLLDYNMSIAVWVGLIALAGLDAETGVVMLLYLTLAHKKADQEGRLRTMADLTETIVDGAARRIRPKLMTVMTDMIGLLPVLWSTGTGADVMKRIAAPLVGGLVTSFLLELTVYPAIFALWKRRHLPQAQPEEGTGEPPLPAKPQTA</sequence>
<dbReference type="Proteomes" id="UP000217343">
    <property type="component" value="Chromosome"/>
</dbReference>
<protein>
    <submittedName>
        <fullName evidence="9">Cation transporter</fullName>
    </submittedName>
</protein>
<evidence type="ECO:0000256" key="1">
    <source>
        <dbReference type="ARBA" id="ARBA00004651"/>
    </source>
</evidence>
<dbReference type="SUPFAM" id="SSF82693">
    <property type="entry name" value="Multidrug efflux transporter AcrB pore domain, PN1, PN2, PC1 and PC2 subdomains"/>
    <property type="match status" value="2"/>
</dbReference>
<evidence type="ECO:0000256" key="4">
    <source>
        <dbReference type="ARBA" id="ARBA00022475"/>
    </source>
</evidence>
<keyword evidence="10" id="KW-1185">Reference proteome</keyword>
<feature type="transmembrane region" description="Helical" evidence="8">
    <location>
        <begin position="443"/>
        <end position="469"/>
    </location>
</feature>
<dbReference type="KEGG" id="mmas:MYMAC_001005"/>
<feature type="transmembrane region" description="Helical" evidence="8">
    <location>
        <begin position="902"/>
        <end position="922"/>
    </location>
</feature>
<keyword evidence="7 8" id="KW-0472">Membrane</keyword>
<dbReference type="Gene3D" id="3.30.70.1430">
    <property type="entry name" value="Multidrug efflux transporter AcrB pore domain"/>
    <property type="match status" value="2"/>
</dbReference>
<evidence type="ECO:0000256" key="3">
    <source>
        <dbReference type="ARBA" id="ARBA00022448"/>
    </source>
</evidence>
<dbReference type="GO" id="GO:0042910">
    <property type="term" value="F:xenobiotic transmembrane transporter activity"/>
    <property type="evidence" value="ECO:0007669"/>
    <property type="project" value="TreeGrafter"/>
</dbReference>
<dbReference type="PANTHER" id="PTHR32063:SF19">
    <property type="entry name" value="CATION EFFLUX SYSTEM PROTEIN CUSA"/>
    <property type="match status" value="1"/>
</dbReference>
<dbReference type="NCBIfam" id="TIGR00914">
    <property type="entry name" value="2A0601"/>
    <property type="match status" value="1"/>
</dbReference>
<evidence type="ECO:0000256" key="8">
    <source>
        <dbReference type="SAM" id="Phobius"/>
    </source>
</evidence>
<evidence type="ECO:0000313" key="10">
    <source>
        <dbReference type="Proteomes" id="UP000217343"/>
    </source>
</evidence>
<comment type="subcellular location">
    <subcellularLocation>
        <location evidence="1">Cell membrane</location>
        <topology evidence="1">Multi-pass membrane protein</topology>
    </subcellularLocation>
</comment>
<proteinExistence type="inferred from homology"/>
<evidence type="ECO:0000256" key="2">
    <source>
        <dbReference type="ARBA" id="ARBA00010942"/>
    </source>
</evidence>
<feature type="transmembrane region" description="Helical" evidence="8">
    <location>
        <begin position="928"/>
        <end position="954"/>
    </location>
</feature>
<name>A0A250JP76_9BACT</name>
<reference evidence="9 10" key="1">
    <citation type="submission" date="2017-06" db="EMBL/GenBank/DDBJ databases">
        <title>Sequencing and comparative analysis of myxobacterial genomes.</title>
        <authorList>
            <person name="Rupp O."/>
            <person name="Goesmann A."/>
            <person name="Sogaard-Andersen L."/>
        </authorList>
    </citation>
    <scope>NUCLEOTIDE SEQUENCE [LARGE SCALE GENOMIC DNA]</scope>
    <source>
        <strain evidence="9 10">DSM 14697</strain>
    </source>
</reference>
<evidence type="ECO:0000256" key="7">
    <source>
        <dbReference type="ARBA" id="ARBA00023136"/>
    </source>
</evidence>
<dbReference type="OrthoDB" id="9798415at2"/>
<dbReference type="Gene3D" id="3.30.70.1440">
    <property type="entry name" value="Multidrug efflux transporter AcrB pore domain"/>
    <property type="match status" value="1"/>
</dbReference>
<dbReference type="Gene3D" id="3.30.70.1320">
    <property type="entry name" value="Multidrug efflux transporter AcrB pore domain like"/>
    <property type="match status" value="1"/>
</dbReference>
<dbReference type="AlphaFoldDB" id="A0A250JP76"/>
<dbReference type="GO" id="GO:0008324">
    <property type="term" value="F:monoatomic cation transmembrane transporter activity"/>
    <property type="evidence" value="ECO:0007669"/>
    <property type="project" value="InterPro"/>
</dbReference>
<gene>
    <name evidence="9" type="ORF">MYMAC_001005</name>
</gene>
<dbReference type="InterPro" id="IPR001036">
    <property type="entry name" value="Acrflvin-R"/>
</dbReference>
<accession>A0A250JP76</accession>
<feature type="transmembrane region" description="Helical" evidence="8">
    <location>
        <begin position="1014"/>
        <end position="1040"/>
    </location>
</feature>
<dbReference type="InterPro" id="IPR027463">
    <property type="entry name" value="AcrB_DN_DC_subdom"/>
</dbReference>
<feature type="transmembrane region" description="Helical" evidence="8">
    <location>
        <begin position="489"/>
        <end position="510"/>
    </location>
</feature>
<keyword evidence="5 8" id="KW-0812">Transmembrane</keyword>
<dbReference type="InterPro" id="IPR004763">
    <property type="entry name" value="CusA-like"/>
</dbReference>
<dbReference type="SUPFAM" id="SSF82714">
    <property type="entry name" value="Multidrug efflux transporter AcrB TolC docking domain, DN and DC subdomains"/>
    <property type="match status" value="2"/>
</dbReference>
<evidence type="ECO:0000256" key="6">
    <source>
        <dbReference type="ARBA" id="ARBA00022989"/>
    </source>
</evidence>
<feature type="transmembrane region" description="Helical" evidence="8">
    <location>
        <begin position="348"/>
        <end position="367"/>
    </location>
</feature>
<feature type="transmembrane region" description="Helical" evidence="8">
    <location>
        <begin position="374"/>
        <end position="393"/>
    </location>
</feature>
<comment type="similarity">
    <text evidence="2">Belongs to the resistance-nodulation-cell division (RND) (TC 2.A.6) family.</text>
</comment>
<evidence type="ECO:0000313" key="9">
    <source>
        <dbReference type="EMBL" id="ATB45420.1"/>
    </source>
</evidence>
<feature type="transmembrane region" description="Helical" evidence="8">
    <location>
        <begin position="399"/>
        <end position="422"/>
    </location>
</feature>
<keyword evidence="6 8" id="KW-1133">Transmembrane helix</keyword>
<dbReference type="Gene3D" id="3.30.2090.10">
    <property type="entry name" value="Multidrug efflux transporter AcrB TolC docking domain, DN and DC subdomains"/>
    <property type="match status" value="2"/>
</dbReference>